<dbReference type="GO" id="GO:0003677">
    <property type="term" value="F:DNA binding"/>
    <property type="evidence" value="ECO:0007669"/>
    <property type="project" value="InterPro"/>
</dbReference>
<dbReference type="EMBL" id="FQUK01000007">
    <property type="protein sequence ID" value="SHE52966.1"/>
    <property type="molecule type" value="Genomic_DNA"/>
</dbReference>
<keyword evidence="3" id="KW-1185">Reference proteome</keyword>
<dbReference type="AlphaFoldDB" id="A0A1M4U8L8"/>
<dbReference type="Pfam" id="PF04471">
    <property type="entry name" value="Mrr_cat"/>
    <property type="match status" value="1"/>
</dbReference>
<name>A0A1M4U8L8_9GAMM</name>
<organism evidence="2 3">
    <name type="scientific">Thermomonas hydrothermalis</name>
    <dbReference type="NCBI Taxonomy" id="213588"/>
    <lineage>
        <taxon>Bacteria</taxon>
        <taxon>Pseudomonadati</taxon>
        <taxon>Pseudomonadota</taxon>
        <taxon>Gammaproteobacteria</taxon>
        <taxon>Lysobacterales</taxon>
        <taxon>Lysobacteraceae</taxon>
        <taxon>Thermomonas</taxon>
    </lineage>
</organism>
<dbReference type="SUPFAM" id="SSF52980">
    <property type="entry name" value="Restriction endonuclease-like"/>
    <property type="match status" value="1"/>
</dbReference>
<sequence length="321" mass="34507">MIALLIALIAFVVSGLGLTHWLRHTLSTRATEAPKSRDADLLASLHWREFARLVLKAMHARGLDPVIEDGMPADGIPTNGNDILLQRNGERVLLSCKYGTASVVGAQPLLGLSKAATLRGASRVIVVTPGRFDEEAVRLAHEQDIELIDGETLWPEVRPYVPHQPEQPPAAPVSSSGALPGPLLAWGGAALIGGLVWMLAQAALPVSTPEDGMPPPPPRVRTVAPTPAPTATTEAIPTDPAVLEQRRREAANSISTLFGVDRALWSSQSTLLVYLSSEEADPINELCPLLERYPELAASRIQLQPPAGSKKPVRFKQCRTF</sequence>
<dbReference type="GO" id="GO:0004519">
    <property type="term" value="F:endonuclease activity"/>
    <property type="evidence" value="ECO:0007669"/>
    <property type="project" value="UniProtKB-KW"/>
</dbReference>
<dbReference type="Proteomes" id="UP000242857">
    <property type="component" value="Unassembled WGS sequence"/>
</dbReference>
<keyword evidence="2" id="KW-0540">Nuclease</keyword>
<dbReference type="OrthoDB" id="5965220at2"/>
<gene>
    <name evidence="2" type="ORF">SAMN02745204_00620</name>
</gene>
<evidence type="ECO:0000313" key="3">
    <source>
        <dbReference type="Proteomes" id="UP000242857"/>
    </source>
</evidence>
<dbReference type="STRING" id="213588.SAMN02745204_00620"/>
<dbReference type="GO" id="GO:0009307">
    <property type="term" value="P:DNA restriction-modification system"/>
    <property type="evidence" value="ECO:0007669"/>
    <property type="project" value="InterPro"/>
</dbReference>
<accession>A0A1M4U8L8</accession>
<proteinExistence type="predicted"/>
<reference evidence="3" key="1">
    <citation type="submission" date="2016-11" db="EMBL/GenBank/DDBJ databases">
        <authorList>
            <person name="Varghese N."/>
            <person name="Submissions S."/>
        </authorList>
    </citation>
    <scope>NUCLEOTIDE SEQUENCE [LARGE SCALE GENOMIC DNA]</scope>
    <source>
        <strain evidence="3">DSM 14834</strain>
    </source>
</reference>
<dbReference type="InterPro" id="IPR007560">
    <property type="entry name" value="Restrct_endonuc_IV_Mrr"/>
</dbReference>
<keyword evidence="2" id="KW-0378">Hydrolase</keyword>
<dbReference type="InterPro" id="IPR011335">
    <property type="entry name" value="Restrct_endonuc-II-like"/>
</dbReference>
<feature type="domain" description="Restriction endonuclease type IV Mrr" evidence="1">
    <location>
        <begin position="43"/>
        <end position="153"/>
    </location>
</feature>
<keyword evidence="2" id="KW-0255">Endonuclease</keyword>
<dbReference type="RefSeq" id="WP_072755169.1">
    <property type="nucleotide sequence ID" value="NZ_FQUK01000007.1"/>
</dbReference>
<evidence type="ECO:0000313" key="2">
    <source>
        <dbReference type="EMBL" id="SHE52966.1"/>
    </source>
</evidence>
<protein>
    <submittedName>
        <fullName evidence="2">Restriction endonuclease</fullName>
    </submittedName>
</protein>
<evidence type="ECO:0000259" key="1">
    <source>
        <dbReference type="Pfam" id="PF04471"/>
    </source>
</evidence>